<gene>
    <name evidence="3" type="ORF">PTRA_a2858</name>
</gene>
<dbReference type="OrthoDB" id="270335at2"/>
<dbReference type="SUPFAM" id="SSF52799">
    <property type="entry name" value="(Phosphotyrosine protein) phosphatases II"/>
    <property type="match status" value="1"/>
</dbReference>
<dbReference type="KEGG" id="ptn:PTRA_a2858"/>
<name>A0A0U2ISZ9_9GAMM</name>
<dbReference type="EMBL" id="CP011034">
    <property type="protein sequence ID" value="ALS33903.1"/>
    <property type="molecule type" value="Genomic_DNA"/>
</dbReference>
<organism evidence="3">
    <name type="scientific">Pseudoalteromonas translucida KMM 520</name>
    <dbReference type="NCBI Taxonomy" id="1315283"/>
    <lineage>
        <taxon>Bacteria</taxon>
        <taxon>Pseudomonadati</taxon>
        <taxon>Pseudomonadota</taxon>
        <taxon>Gammaproteobacteria</taxon>
        <taxon>Alteromonadales</taxon>
        <taxon>Pseudoalteromonadaceae</taxon>
        <taxon>Pseudoalteromonas</taxon>
    </lineage>
</organism>
<reference evidence="3 4" key="1">
    <citation type="submission" date="2015-03" db="EMBL/GenBank/DDBJ databases">
        <authorList>
            <person name="Murphy D."/>
        </authorList>
    </citation>
    <scope>NUCLEOTIDE SEQUENCE [LARGE SCALE GENOMIC DNA]</scope>
    <source>
        <strain evidence="3 4">KMM 520</strain>
    </source>
</reference>
<dbReference type="Proteomes" id="UP000065261">
    <property type="component" value="Chromosome I"/>
</dbReference>
<dbReference type="PATRIC" id="fig|1315283.4.peg.2491"/>
<dbReference type="Gene3D" id="3.90.190.10">
    <property type="entry name" value="Protein tyrosine phosphatase superfamily"/>
    <property type="match status" value="1"/>
</dbReference>
<evidence type="ECO:0000313" key="3">
    <source>
        <dbReference type="EMBL" id="ALS33903.1"/>
    </source>
</evidence>
<dbReference type="AlphaFoldDB" id="A0A0U2ISZ9"/>
<feature type="chain" id="PRO_5006830676" description="DSP-PTPase phosphatase fused to NAD+ Kinase domain-containing protein" evidence="1">
    <location>
        <begin position="25"/>
        <end position="177"/>
    </location>
</feature>
<sequence>MRHIKLFANALFITALLTTGAVFAKERSINVTAVKTSDVRNLVIHENQTLSAAQPTSEQLKQLANAGVKHVINLRGENEQDWDEAQLVASLGMQYHALPIAGAQDISVENAQKLAKIMAELNGEPVLLHCASSNRVGALMAISAHAEGLDIESALAKGKHWGMSSLEPVVRSVITAK</sequence>
<feature type="signal peptide" evidence="1">
    <location>
        <begin position="1"/>
        <end position="24"/>
    </location>
</feature>
<dbReference type="InterPro" id="IPR029021">
    <property type="entry name" value="Prot-tyrosine_phosphatase-like"/>
</dbReference>
<dbReference type="InterPro" id="IPR055214">
    <property type="entry name" value="PTP-NADK"/>
</dbReference>
<accession>A0A0U2ISZ9</accession>
<evidence type="ECO:0000256" key="1">
    <source>
        <dbReference type="SAM" id="SignalP"/>
    </source>
</evidence>
<feature type="domain" description="DSP-PTPase phosphatase fused to NAD+ Kinase" evidence="2">
    <location>
        <begin position="45"/>
        <end position="141"/>
    </location>
</feature>
<proteinExistence type="predicted"/>
<dbReference type="Pfam" id="PF22741">
    <property type="entry name" value="PTP-NADK"/>
    <property type="match status" value="1"/>
</dbReference>
<evidence type="ECO:0000259" key="2">
    <source>
        <dbReference type="Pfam" id="PF22741"/>
    </source>
</evidence>
<keyword evidence="1" id="KW-0732">Signal</keyword>
<dbReference type="RefSeq" id="WP_058374009.1">
    <property type="nucleotide sequence ID" value="NZ_CP011034.1"/>
</dbReference>
<evidence type="ECO:0000313" key="4">
    <source>
        <dbReference type="Proteomes" id="UP000065261"/>
    </source>
</evidence>
<protein>
    <recommendedName>
        <fullName evidence="2">DSP-PTPase phosphatase fused to NAD+ Kinase domain-containing protein</fullName>
    </recommendedName>
</protein>